<feature type="domain" description="DUF7064" evidence="2">
    <location>
        <begin position="191"/>
        <end position="310"/>
    </location>
</feature>
<dbReference type="SUPFAM" id="SSF159245">
    <property type="entry name" value="AttH-like"/>
    <property type="match status" value="1"/>
</dbReference>
<dbReference type="RefSeq" id="WP_111870358.1">
    <property type="nucleotide sequence ID" value="NZ_QLYX01000012.1"/>
</dbReference>
<comment type="caution">
    <text evidence="3">The sequence shown here is derived from an EMBL/GenBank/DDBJ whole genome shotgun (WGS) entry which is preliminary data.</text>
</comment>
<dbReference type="Proteomes" id="UP000251891">
    <property type="component" value="Unassembled WGS sequence"/>
</dbReference>
<feature type="region of interest" description="Disordered" evidence="1">
    <location>
        <begin position="301"/>
        <end position="326"/>
    </location>
</feature>
<accession>A0A365H0Y8</accession>
<evidence type="ECO:0000256" key="1">
    <source>
        <dbReference type="SAM" id="MobiDB-lite"/>
    </source>
</evidence>
<dbReference type="EMBL" id="QLYX01000012">
    <property type="protein sequence ID" value="RAY12750.1"/>
    <property type="molecule type" value="Genomic_DNA"/>
</dbReference>
<dbReference type="InterPro" id="IPR055492">
    <property type="entry name" value="DUF7064"/>
</dbReference>
<dbReference type="Pfam" id="PF23212">
    <property type="entry name" value="DUF7064"/>
    <property type="match status" value="1"/>
</dbReference>
<name>A0A365H0Y8_9ACTN</name>
<sequence>MAKIIDHGTWRLTPEDESLHDPGPEVLWNESYYFDFAAPDGSVAGYVRLGLYPNWGRAWYWACVTGKDRPLVLVADNDAPLPEPGGTDIRTGAYTATQRVVSPFGPVRIGLDAEAAVLPDPTAAHGGTSGTGTTRLTFDLRWDTVSGVYPYKDLNRYEIPCTVTGTVTLGDETIAIDASGERDHSWGERDWWKISWLWSSGRLDDGTFFHGMQANIGFAIPWPSFAVPPGGEIEHRGGFSAETRFAADGSPESSHLRVPGLPMTATPLAFAPVTVVSPDGVPAHFPRALCRFDTADGRSGHGWTEWHQPPGWRDHGWSHLAEGDPT</sequence>
<organism evidence="3 4">
    <name type="scientific">Actinomadura craniellae</name>
    <dbReference type="NCBI Taxonomy" id="2231787"/>
    <lineage>
        <taxon>Bacteria</taxon>
        <taxon>Bacillati</taxon>
        <taxon>Actinomycetota</taxon>
        <taxon>Actinomycetes</taxon>
        <taxon>Streptosporangiales</taxon>
        <taxon>Thermomonosporaceae</taxon>
        <taxon>Actinomadura</taxon>
    </lineage>
</organism>
<protein>
    <recommendedName>
        <fullName evidence="2">DUF7064 domain-containing protein</fullName>
    </recommendedName>
</protein>
<proteinExistence type="predicted"/>
<evidence type="ECO:0000313" key="4">
    <source>
        <dbReference type="Proteomes" id="UP000251891"/>
    </source>
</evidence>
<keyword evidence="4" id="KW-1185">Reference proteome</keyword>
<evidence type="ECO:0000259" key="2">
    <source>
        <dbReference type="Pfam" id="PF23212"/>
    </source>
</evidence>
<gene>
    <name evidence="3" type="ORF">DPM19_24495</name>
</gene>
<evidence type="ECO:0000313" key="3">
    <source>
        <dbReference type="EMBL" id="RAY12750.1"/>
    </source>
</evidence>
<dbReference type="OrthoDB" id="115252at2"/>
<reference evidence="3 4" key="1">
    <citation type="submission" date="2018-06" db="EMBL/GenBank/DDBJ databases">
        <title>Actinomadura craniellae sp. nov. isolated from marine sponge Craniella sp.</title>
        <authorList>
            <person name="Li L."/>
            <person name="Xu Q.H."/>
            <person name="Lin H.W."/>
            <person name="Lu Y.H."/>
        </authorList>
    </citation>
    <scope>NUCLEOTIDE SEQUENCE [LARGE SCALE GENOMIC DNA]</scope>
    <source>
        <strain evidence="3 4">LHW63021</strain>
    </source>
</reference>
<dbReference type="AlphaFoldDB" id="A0A365H0Y8"/>